<evidence type="ECO:0000313" key="2">
    <source>
        <dbReference type="EMBL" id="MBF1658058.1"/>
    </source>
</evidence>
<dbReference type="RefSeq" id="WP_303945677.1">
    <property type="nucleotide sequence ID" value="NZ_JABZXO010000032.1"/>
</dbReference>
<organism evidence="2 3">
    <name type="scientific">Rothia mucilaginosa</name>
    <dbReference type="NCBI Taxonomy" id="43675"/>
    <lineage>
        <taxon>Bacteria</taxon>
        <taxon>Bacillati</taxon>
        <taxon>Actinomycetota</taxon>
        <taxon>Actinomycetes</taxon>
        <taxon>Micrococcales</taxon>
        <taxon>Micrococcaceae</taxon>
        <taxon>Rothia</taxon>
    </lineage>
</organism>
<reference evidence="2" key="1">
    <citation type="submission" date="2020-04" db="EMBL/GenBank/DDBJ databases">
        <title>Deep metagenomics examines the oral microbiome during advanced dental caries in children, revealing novel taxa and co-occurrences with host molecules.</title>
        <authorList>
            <person name="Baker J.L."/>
            <person name="Morton J.T."/>
            <person name="Dinis M."/>
            <person name="Alvarez R."/>
            <person name="Tran N.C."/>
            <person name="Knight R."/>
            <person name="Edlund A."/>
        </authorList>
    </citation>
    <scope>NUCLEOTIDE SEQUENCE</scope>
    <source>
        <strain evidence="2">JCVI_39_bin.18</strain>
    </source>
</reference>
<comment type="caution">
    <text evidence="2">The sequence shown here is derived from an EMBL/GenBank/DDBJ whole genome shotgun (WGS) entry which is preliminary data.</text>
</comment>
<gene>
    <name evidence="2" type="ORF">HXO61_09060</name>
</gene>
<accession>A0A930KW40</accession>
<evidence type="ECO:0000256" key="1">
    <source>
        <dbReference type="SAM" id="Phobius"/>
    </source>
</evidence>
<dbReference type="EMBL" id="JABZXO010000032">
    <property type="protein sequence ID" value="MBF1658058.1"/>
    <property type="molecule type" value="Genomic_DNA"/>
</dbReference>
<name>A0A930KW40_9MICC</name>
<feature type="transmembrane region" description="Helical" evidence="1">
    <location>
        <begin position="39"/>
        <end position="57"/>
    </location>
</feature>
<dbReference type="AlphaFoldDB" id="A0A930KW40"/>
<keyword evidence="1" id="KW-0812">Transmembrane</keyword>
<proteinExistence type="predicted"/>
<sequence length="166" mass="17046">MSSINTPTNFPLYRSLRALLSAAVGKVRDRGEEGASQSVMVLVLVPVFLFAMGVLLVDVGQKNSAQSQATGAAQSVARIATAAGAADYGNVDRGRMISEGNAALSSLGMTGSISIDDASGTVTVRACKSAPTKFASLVGVREVQGCSEARASMYTLGNDGQKIKLS</sequence>
<dbReference type="Proteomes" id="UP000770330">
    <property type="component" value="Unassembled WGS sequence"/>
</dbReference>
<keyword evidence="1" id="KW-1133">Transmembrane helix</keyword>
<evidence type="ECO:0000313" key="3">
    <source>
        <dbReference type="Proteomes" id="UP000770330"/>
    </source>
</evidence>
<protein>
    <submittedName>
        <fullName evidence="2">Uncharacterized protein</fullName>
    </submittedName>
</protein>
<keyword evidence="1" id="KW-0472">Membrane</keyword>